<protein>
    <submittedName>
        <fullName evidence="2">Uncharacterized protein</fullName>
    </submittedName>
</protein>
<evidence type="ECO:0000256" key="1">
    <source>
        <dbReference type="SAM" id="MobiDB-lite"/>
    </source>
</evidence>
<evidence type="ECO:0000313" key="3">
    <source>
        <dbReference type="Proteomes" id="UP000499080"/>
    </source>
</evidence>
<feature type="region of interest" description="Disordered" evidence="1">
    <location>
        <begin position="1"/>
        <end position="35"/>
    </location>
</feature>
<organism evidence="2 3">
    <name type="scientific">Araneus ventricosus</name>
    <name type="common">Orbweaver spider</name>
    <name type="synonym">Epeira ventricosa</name>
    <dbReference type="NCBI Taxonomy" id="182803"/>
    <lineage>
        <taxon>Eukaryota</taxon>
        <taxon>Metazoa</taxon>
        <taxon>Ecdysozoa</taxon>
        <taxon>Arthropoda</taxon>
        <taxon>Chelicerata</taxon>
        <taxon>Arachnida</taxon>
        <taxon>Araneae</taxon>
        <taxon>Araneomorphae</taxon>
        <taxon>Entelegynae</taxon>
        <taxon>Araneoidea</taxon>
        <taxon>Araneidae</taxon>
        <taxon>Araneus</taxon>
    </lineage>
</organism>
<feature type="compositionally biased region" description="Basic and acidic residues" evidence="1">
    <location>
        <begin position="1"/>
        <end position="11"/>
    </location>
</feature>
<gene>
    <name evidence="2" type="ORF">AVEN_138156_1</name>
</gene>
<keyword evidence="3" id="KW-1185">Reference proteome</keyword>
<dbReference type="AlphaFoldDB" id="A0A4Y2LZ60"/>
<evidence type="ECO:0000313" key="2">
    <source>
        <dbReference type="EMBL" id="GBN19413.1"/>
    </source>
</evidence>
<sequence length="84" mass="9472">MHDGIAEDKMKIKIPPKRGVTTPLRSKPSHVTLKANEKRPHSLLCRIRKYASAPWSFDVDDALAGTPSLSGRSFHLRRQNERAP</sequence>
<dbReference type="EMBL" id="BGPR01006488">
    <property type="protein sequence ID" value="GBN19413.1"/>
    <property type="molecule type" value="Genomic_DNA"/>
</dbReference>
<reference evidence="2 3" key="1">
    <citation type="journal article" date="2019" name="Sci. Rep.">
        <title>Orb-weaving spider Araneus ventricosus genome elucidates the spidroin gene catalogue.</title>
        <authorList>
            <person name="Kono N."/>
            <person name="Nakamura H."/>
            <person name="Ohtoshi R."/>
            <person name="Moran D.A.P."/>
            <person name="Shinohara A."/>
            <person name="Yoshida Y."/>
            <person name="Fujiwara M."/>
            <person name="Mori M."/>
            <person name="Tomita M."/>
            <person name="Arakawa K."/>
        </authorList>
    </citation>
    <scope>NUCLEOTIDE SEQUENCE [LARGE SCALE GENOMIC DNA]</scope>
</reference>
<name>A0A4Y2LZ60_ARAVE</name>
<comment type="caution">
    <text evidence="2">The sequence shown here is derived from an EMBL/GenBank/DDBJ whole genome shotgun (WGS) entry which is preliminary data.</text>
</comment>
<accession>A0A4Y2LZ60</accession>
<dbReference type="Proteomes" id="UP000499080">
    <property type="component" value="Unassembled WGS sequence"/>
</dbReference>
<proteinExistence type="predicted"/>